<accession>A0A0F7D416</accession>
<reference evidence="2 4" key="1">
    <citation type="journal article" date="2015" name="Int. J. Syst. Evol. Microbiol.">
        <title>Complete genome sequence of Salinicoccus halodurans H3B36, isolated from the Qaidam Basin in China.</title>
        <authorList>
            <person name="Jiang K."/>
            <person name="Xue Y."/>
            <person name="Ma Y."/>
        </authorList>
    </citation>
    <scope>NUCLEOTIDE SEQUENCE [LARGE SCALE GENOMIC DNA]</scope>
    <source>
        <strain evidence="2 4">H3B36</strain>
    </source>
</reference>
<evidence type="ECO:0000313" key="5">
    <source>
        <dbReference type="Proteomes" id="UP000183090"/>
    </source>
</evidence>
<dbReference type="KEGG" id="shv:AAT16_04010"/>
<gene>
    <name evidence="2" type="ORF">AAT16_04010</name>
    <name evidence="3" type="ORF">SAMN05216235_0039</name>
</gene>
<dbReference type="EMBL" id="FOTB01000001">
    <property type="protein sequence ID" value="SFK50752.1"/>
    <property type="molecule type" value="Genomic_DNA"/>
</dbReference>
<evidence type="ECO:0000313" key="2">
    <source>
        <dbReference type="EMBL" id="AKG73450.1"/>
    </source>
</evidence>
<keyword evidence="4" id="KW-1185">Reference proteome</keyword>
<dbReference type="Proteomes" id="UP000034029">
    <property type="component" value="Chromosome"/>
</dbReference>
<name>A0A0F7D416_9STAP</name>
<dbReference type="Proteomes" id="UP000183090">
    <property type="component" value="Unassembled WGS sequence"/>
</dbReference>
<evidence type="ECO:0000256" key="1">
    <source>
        <dbReference type="SAM" id="SignalP"/>
    </source>
</evidence>
<keyword evidence="1" id="KW-0732">Signal</keyword>
<feature type="chain" id="PRO_5044542282" evidence="1">
    <location>
        <begin position="32"/>
        <end position="106"/>
    </location>
</feature>
<dbReference type="RefSeq" id="WP_046789640.1">
    <property type="nucleotide sequence ID" value="NZ_CP011366.1"/>
</dbReference>
<protein>
    <submittedName>
        <fullName evidence="3">Uncharacterized protein</fullName>
    </submittedName>
</protein>
<feature type="signal peptide" evidence="1">
    <location>
        <begin position="1"/>
        <end position="31"/>
    </location>
</feature>
<proteinExistence type="predicted"/>
<evidence type="ECO:0000313" key="3">
    <source>
        <dbReference type="EMBL" id="SFK50752.1"/>
    </source>
</evidence>
<organism evidence="3 5">
    <name type="scientific">Salinicoccus halodurans</name>
    <dbReference type="NCBI Taxonomy" id="407035"/>
    <lineage>
        <taxon>Bacteria</taxon>
        <taxon>Bacillati</taxon>
        <taxon>Bacillota</taxon>
        <taxon>Bacilli</taxon>
        <taxon>Bacillales</taxon>
        <taxon>Staphylococcaceae</taxon>
        <taxon>Salinicoccus</taxon>
    </lineage>
</organism>
<dbReference type="EMBL" id="CP011366">
    <property type="protein sequence ID" value="AKG73450.1"/>
    <property type="molecule type" value="Genomic_DNA"/>
</dbReference>
<reference evidence="3 5" key="3">
    <citation type="submission" date="2016-10" db="EMBL/GenBank/DDBJ databases">
        <authorList>
            <person name="Varghese N."/>
            <person name="Submissions S."/>
        </authorList>
    </citation>
    <scope>NUCLEOTIDE SEQUENCE [LARGE SCALE GENOMIC DNA]</scope>
    <source>
        <strain evidence="3 5">CGMCC 1.6501</strain>
    </source>
</reference>
<evidence type="ECO:0000313" key="4">
    <source>
        <dbReference type="Proteomes" id="UP000034029"/>
    </source>
</evidence>
<sequence>MDFKNSLFKSTFFTLSLLLIFTSLVPMSTSANISSDTQNLETEEAAVILKALDKSSIVQADGTTLINEKQLEQELKDHPQYQVIKKELEKQPQNLQKKAHQLLSLA</sequence>
<reference evidence="4" key="2">
    <citation type="submission" date="2015-04" db="EMBL/GenBank/DDBJ databases">
        <title>Complete genome sequence of Salinicoccus halodurans strain H3B36, isolated from the Qaidam basin of China.</title>
        <authorList>
            <person name="Ma Y."/>
            <person name="Jiang K."/>
            <person name="Xue Y."/>
        </authorList>
    </citation>
    <scope>NUCLEOTIDE SEQUENCE [LARGE SCALE GENOMIC DNA]</scope>
    <source>
        <strain evidence="4">H3B36</strain>
    </source>
</reference>
<dbReference type="AlphaFoldDB" id="A0A0F7D416"/>